<protein>
    <submittedName>
        <fullName evidence="1">Uncharacterized protein</fullName>
    </submittedName>
</protein>
<dbReference type="AlphaFoldDB" id="A0A2S0WEH8"/>
<accession>A0A2S0WEH8</accession>
<organism evidence="1 2">
    <name type="scientific">Corynebacterium liangguodongii</name>
    <dbReference type="NCBI Taxonomy" id="2079535"/>
    <lineage>
        <taxon>Bacteria</taxon>
        <taxon>Bacillati</taxon>
        <taxon>Actinomycetota</taxon>
        <taxon>Actinomycetes</taxon>
        <taxon>Mycobacteriales</taxon>
        <taxon>Corynebacteriaceae</taxon>
        <taxon>Corynebacterium</taxon>
    </lineage>
</organism>
<gene>
    <name evidence="1" type="ORF">C3E79_06285</name>
</gene>
<dbReference type="OrthoDB" id="4423099at2"/>
<reference evidence="2" key="1">
    <citation type="submission" date="2018-01" db="EMBL/GenBank/DDBJ databases">
        <authorList>
            <person name="Li J."/>
        </authorList>
    </citation>
    <scope>NUCLEOTIDE SEQUENCE [LARGE SCALE GENOMIC DNA]</scope>
    <source>
        <strain evidence="2">2184</strain>
    </source>
</reference>
<dbReference type="KEGG" id="clia:C3E79_06285"/>
<evidence type="ECO:0000313" key="1">
    <source>
        <dbReference type="EMBL" id="AWB84134.1"/>
    </source>
</evidence>
<keyword evidence="2" id="KW-1185">Reference proteome</keyword>
<dbReference type="RefSeq" id="WP_108404143.1">
    <property type="nucleotide sequence ID" value="NZ_CP026948.1"/>
</dbReference>
<dbReference type="Proteomes" id="UP000244754">
    <property type="component" value="Chromosome"/>
</dbReference>
<name>A0A2S0WEH8_9CORY</name>
<sequence length="133" mass="13039">MTKKYWTIAAATLAAFGAALPAAGAAAQEPAPEVSAPAAVTIHDALKPGAEIAVSSPCAEGDAHATLETSFGATAEMTPAADAGELVGYVTAPEQIGPGPADGYHTATVTCDSGESATVAFVQGGNDEAQAPR</sequence>
<evidence type="ECO:0000313" key="2">
    <source>
        <dbReference type="Proteomes" id="UP000244754"/>
    </source>
</evidence>
<dbReference type="EMBL" id="CP026948">
    <property type="protein sequence ID" value="AWB84134.1"/>
    <property type="molecule type" value="Genomic_DNA"/>
</dbReference>
<proteinExistence type="predicted"/>